<dbReference type="GO" id="GO:0004175">
    <property type="term" value="F:endopeptidase activity"/>
    <property type="evidence" value="ECO:0007669"/>
    <property type="project" value="UniProtKB-ARBA"/>
</dbReference>
<dbReference type="GO" id="GO:0008237">
    <property type="term" value="F:metallopeptidase activity"/>
    <property type="evidence" value="ECO:0007669"/>
    <property type="project" value="UniProtKB-KW"/>
</dbReference>
<dbReference type="InterPro" id="IPR052710">
    <property type="entry name" value="CAAX_protease"/>
</dbReference>
<evidence type="ECO:0000313" key="4">
    <source>
        <dbReference type="Proteomes" id="UP000428325"/>
    </source>
</evidence>
<dbReference type="RefSeq" id="WP_157689701.1">
    <property type="nucleotide sequence ID" value="NZ_CP034345.1"/>
</dbReference>
<reference evidence="3 4" key="1">
    <citation type="submission" date="2018-12" db="EMBL/GenBank/DDBJ databases">
        <title>Complete genome sequence of Haloplanus rallus MBLA0036.</title>
        <authorList>
            <person name="Nam Y.-d."/>
            <person name="Kang J."/>
            <person name="Chung W.-H."/>
            <person name="Park Y.S."/>
        </authorList>
    </citation>
    <scope>NUCLEOTIDE SEQUENCE [LARGE SCALE GENOMIC DNA]</scope>
    <source>
        <strain evidence="3 4">MBLA0036</strain>
    </source>
</reference>
<gene>
    <name evidence="3" type="ORF">EI982_10765</name>
</gene>
<dbReference type="InterPro" id="IPR003675">
    <property type="entry name" value="Rce1/LyrA-like_dom"/>
</dbReference>
<organism evidence="3 4">
    <name type="scientific">Haloplanus rallus</name>
    <dbReference type="NCBI Taxonomy" id="1816183"/>
    <lineage>
        <taxon>Archaea</taxon>
        <taxon>Methanobacteriati</taxon>
        <taxon>Methanobacteriota</taxon>
        <taxon>Stenosarchaea group</taxon>
        <taxon>Halobacteria</taxon>
        <taxon>Halobacteriales</taxon>
        <taxon>Haloferacaceae</taxon>
        <taxon>Haloplanus</taxon>
    </lineage>
</organism>
<feature type="domain" description="CAAX prenyl protease 2/Lysostaphin resistance protein A-like" evidence="2">
    <location>
        <begin position="136"/>
        <end position="232"/>
    </location>
</feature>
<name>A0A6B9F716_9EURY</name>
<dbReference type="AlphaFoldDB" id="A0A6B9F716"/>
<protein>
    <submittedName>
        <fullName evidence="3">CPBP family intramembrane metalloprotease</fullName>
    </submittedName>
</protein>
<feature type="transmembrane region" description="Helical" evidence="1">
    <location>
        <begin position="136"/>
        <end position="156"/>
    </location>
</feature>
<proteinExistence type="predicted"/>
<dbReference type="EMBL" id="CP034345">
    <property type="protein sequence ID" value="QGX95242.1"/>
    <property type="molecule type" value="Genomic_DNA"/>
</dbReference>
<dbReference type="PANTHER" id="PTHR36435">
    <property type="entry name" value="SLR1288 PROTEIN"/>
    <property type="match status" value="1"/>
</dbReference>
<dbReference type="GO" id="GO:0080120">
    <property type="term" value="P:CAAX-box protein maturation"/>
    <property type="evidence" value="ECO:0007669"/>
    <property type="project" value="UniProtKB-ARBA"/>
</dbReference>
<keyword evidence="3" id="KW-0645">Protease</keyword>
<feature type="transmembrane region" description="Helical" evidence="1">
    <location>
        <begin position="50"/>
        <end position="73"/>
    </location>
</feature>
<keyword evidence="1" id="KW-0472">Membrane</keyword>
<evidence type="ECO:0000313" key="3">
    <source>
        <dbReference type="EMBL" id="QGX95242.1"/>
    </source>
</evidence>
<dbReference type="Proteomes" id="UP000428325">
    <property type="component" value="Chromosome"/>
</dbReference>
<keyword evidence="3" id="KW-0378">Hydrolase</keyword>
<keyword evidence="4" id="KW-1185">Reference proteome</keyword>
<sequence>MPSLDDRTIARLRAVVVALLVSGIGLGVGIGLVLALSLLTVGLGVEPSPFVLLVISLISIQGIAFGGVAVGYLLVRGWTPDDLGVRLPSVRDLLFVVGGYVTALVAAISGALLVSVTGAPAGENQVTEFASADPSVLLWLVPASFLLIGPGEELLFRGIVQGRLRETFDPIPGVAIASALFAAIHFLALTGGTGGRLVTVTILFFPALVFGTVYELTDNIVVPALVHGAYNATLFSLAYLAIRLSESGGLQEPGSGTGTAAAVLVDGLTALPV</sequence>
<evidence type="ECO:0000256" key="1">
    <source>
        <dbReference type="SAM" id="Phobius"/>
    </source>
</evidence>
<feature type="transmembrane region" description="Helical" evidence="1">
    <location>
        <begin position="168"/>
        <end position="188"/>
    </location>
</feature>
<keyword evidence="1" id="KW-1133">Transmembrane helix</keyword>
<dbReference type="KEGG" id="hra:EI982_10765"/>
<feature type="transmembrane region" description="Helical" evidence="1">
    <location>
        <begin position="194"/>
        <end position="213"/>
    </location>
</feature>
<dbReference type="OrthoDB" id="275779at2157"/>
<accession>A0A6B9F716</accession>
<feature type="transmembrane region" description="Helical" evidence="1">
    <location>
        <begin position="93"/>
        <end position="116"/>
    </location>
</feature>
<dbReference type="GeneID" id="99246509"/>
<dbReference type="PANTHER" id="PTHR36435:SF1">
    <property type="entry name" value="CAAX AMINO TERMINAL PROTEASE FAMILY PROTEIN"/>
    <property type="match status" value="1"/>
</dbReference>
<evidence type="ECO:0000259" key="2">
    <source>
        <dbReference type="Pfam" id="PF02517"/>
    </source>
</evidence>
<feature type="transmembrane region" description="Helical" evidence="1">
    <location>
        <begin position="220"/>
        <end position="242"/>
    </location>
</feature>
<keyword evidence="1" id="KW-0812">Transmembrane</keyword>
<keyword evidence="3" id="KW-0482">Metalloprotease</keyword>
<dbReference type="Pfam" id="PF02517">
    <property type="entry name" value="Rce1-like"/>
    <property type="match status" value="1"/>
</dbReference>
<feature type="transmembrane region" description="Helical" evidence="1">
    <location>
        <begin position="12"/>
        <end position="38"/>
    </location>
</feature>
<dbReference type="GO" id="GO:0006508">
    <property type="term" value="P:proteolysis"/>
    <property type="evidence" value="ECO:0007669"/>
    <property type="project" value="UniProtKB-KW"/>
</dbReference>